<dbReference type="PROSITE" id="PS51387">
    <property type="entry name" value="FAD_PCMH"/>
    <property type="match status" value="1"/>
</dbReference>
<dbReference type="GO" id="GO:0004458">
    <property type="term" value="F:D-lactate dehydrogenase (cytochrome) activity"/>
    <property type="evidence" value="ECO:0007669"/>
    <property type="project" value="TreeGrafter"/>
</dbReference>
<dbReference type="InterPro" id="IPR004113">
    <property type="entry name" value="FAD-bd_oxidored_4_C"/>
</dbReference>
<accession>A0A1G2H6C2</accession>
<evidence type="ECO:0000313" key="6">
    <source>
        <dbReference type="EMBL" id="OGZ58036.1"/>
    </source>
</evidence>
<keyword evidence="3" id="KW-0274">FAD</keyword>
<dbReference type="AlphaFoldDB" id="A0A1G2H6C2"/>
<proteinExistence type="predicted"/>
<dbReference type="SUPFAM" id="SSF56176">
    <property type="entry name" value="FAD-binding/transporter-associated domain-like"/>
    <property type="match status" value="1"/>
</dbReference>
<organism evidence="6 7">
    <name type="scientific">Candidatus Spechtbacteria bacterium RIFCSPHIGHO2_01_FULL_43_30</name>
    <dbReference type="NCBI Taxonomy" id="1802158"/>
    <lineage>
        <taxon>Bacteria</taxon>
        <taxon>Candidatus Spechtiibacteriota</taxon>
    </lineage>
</organism>
<dbReference type="STRING" id="1802158.A2827_01325"/>
<dbReference type="PANTHER" id="PTHR11748">
    <property type="entry name" value="D-LACTATE DEHYDROGENASE"/>
    <property type="match status" value="1"/>
</dbReference>
<dbReference type="Pfam" id="PF02913">
    <property type="entry name" value="FAD-oxidase_C"/>
    <property type="match status" value="1"/>
</dbReference>
<comment type="cofactor">
    <cofactor evidence="1">
        <name>FAD</name>
        <dbReference type="ChEBI" id="CHEBI:57692"/>
    </cofactor>
</comment>
<dbReference type="Gene3D" id="1.10.45.10">
    <property type="entry name" value="Vanillyl-alcohol Oxidase, Chain A, domain 4"/>
    <property type="match status" value="1"/>
</dbReference>
<feature type="domain" description="FAD-binding PCMH-type" evidence="5">
    <location>
        <begin position="34"/>
        <end position="276"/>
    </location>
</feature>
<gene>
    <name evidence="6" type="ORF">A2827_01325</name>
</gene>
<keyword evidence="4" id="KW-0560">Oxidoreductase</keyword>
<dbReference type="Gene3D" id="3.30.465.10">
    <property type="match status" value="1"/>
</dbReference>
<evidence type="ECO:0000256" key="3">
    <source>
        <dbReference type="ARBA" id="ARBA00022827"/>
    </source>
</evidence>
<evidence type="ECO:0000256" key="2">
    <source>
        <dbReference type="ARBA" id="ARBA00022630"/>
    </source>
</evidence>
<name>A0A1G2H6C2_9BACT</name>
<dbReference type="GO" id="GO:1903457">
    <property type="term" value="P:lactate catabolic process"/>
    <property type="evidence" value="ECO:0007669"/>
    <property type="project" value="TreeGrafter"/>
</dbReference>
<dbReference type="Pfam" id="PF01565">
    <property type="entry name" value="FAD_binding_4"/>
    <property type="match status" value="1"/>
</dbReference>
<dbReference type="InterPro" id="IPR006094">
    <property type="entry name" value="Oxid_FAD_bind_N"/>
</dbReference>
<comment type="caution">
    <text evidence="6">The sequence shown here is derived from an EMBL/GenBank/DDBJ whole genome shotgun (WGS) entry which is preliminary data.</text>
</comment>
<evidence type="ECO:0000256" key="1">
    <source>
        <dbReference type="ARBA" id="ARBA00001974"/>
    </source>
</evidence>
<dbReference type="Gene3D" id="3.30.70.2740">
    <property type="match status" value="1"/>
</dbReference>
<evidence type="ECO:0000259" key="5">
    <source>
        <dbReference type="PROSITE" id="PS51387"/>
    </source>
</evidence>
<dbReference type="GO" id="GO:0071949">
    <property type="term" value="F:FAD binding"/>
    <property type="evidence" value="ECO:0007669"/>
    <property type="project" value="InterPro"/>
</dbReference>
<dbReference type="PANTHER" id="PTHR11748:SF119">
    <property type="entry name" value="D-2-HYDROXYGLUTARATE DEHYDROGENASE"/>
    <property type="match status" value="1"/>
</dbReference>
<protein>
    <recommendedName>
        <fullName evidence="5">FAD-binding PCMH-type domain-containing protein</fullName>
    </recommendedName>
</protein>
<dbReference type="GO" id="GO:0008720">
    <property type="term" value="F:D-lactate dehydrogenase (NAD+) activity"/>
    <property type="evidence" value="ECO:0007669"/>
    <property type="project" value="TreeGrafter"/>
</dbReference>
<evidence type="ECO:0000313" key="7">
    <source>
        <dbReference type="Proteomes" id="UP000177932"/>
    </source>
</evidence>
<dbReference type="InterPro" id="IPR036318">
    <property type="entry name" value="FAD-bd_PCMH-like_sf"/>
</dbReference>
<dbReference type="InterPro" id="IPR016166">
    <property type="entry name" value="FAD-bd_PCMH"/>
</dbReference>
<sequence>MPMDLISDLRTVIKGDVDASDETLAKYSRDASIFEVRPKVVVFPRDSEDVKNLVKFVNENKEKHPELSLTARSGGTDMSGGPLGESIIVEFDKYFNRIIKIEESNGKYENFKIDGYATVEPGVYYRDFEKETLKKGLIFPSYPASKSICAIGGIISNNSGGEKTLMYGKTDKYVLRLKIVLADGNEYEIKRISRDELQKKRAEENFEGTLYGKVFELIENNYDAITKAKPGVSKNSAGYYLWNVWDKESFDLSQVLVGSQGTLGLVTEVDLGLVKKKKHSRLVVVFLKDVKSLADLVNAVLPSHPESLETFDDNTLKLAIKFMPDIAKKLGGKGFLSLALSFIGETFMVLTHGLPKFVVLVELTSNEEKDIKERILKLHNELDNLGIPNKPMKSERDGEKYWVIRRESFNLLRKRVKSKQATPFVDDIIVDPAKLPEVLPELYKILEVNGISPTLAGHAGDGNFHIIPLMDLSRDEDRKKIPVVAAKVHELILRHGGSITAEHNDGLIRSPYLEKMYGSEIFELFKRVKNIFDPNGIFNPGKKVGSDLDYALEHIKRS</sequence>
<dbReference type="SUPFAM" id="SSF55103">
    <property type="entry name" value="FAD-linked oxidases, C-terminal domain"/>
    <property type="match status" value="1"/>
</dbReference>
<dbReference type="Proteomes" id="UP000177932">
    <property type="component" value="Unassembled WGS sequence"/>
</dbReference>
<dbReference type="InterPro" id="IPR016171">
    <property type="entry name" value="Vanillyl_alc_oxidase_C-sub2"/>
</dbReference>
<dbReference type="InterPro" id="IPR016164">
    <property type="entry name" value="FAD-linked_Oxase-like_C"/>
</dbReference>
<evidence type="ECO:0000256" key="4">
    <source>
        <dbReference type="ARBA" id="ARBA00023002"/>
    </source>
</evidence>
<dbReference type="EMBL" id="MHOD01000015">
    <property type="protein sequence ID" value="OGZ58036.1"/>
    <property type="molecule type" value="Genomic_DNA"/>
</dbReference>
<dbReference type="InterPro" id="IPR016169">
    <property type="entry name" value="FAD-bd_PCMH_sub2"/>
</dbReference>
<keyword evidence="2" id="KW-0285">Flavoprotein</keyword>
<reference evidence="6 7" key="1">
    <citation type="journal article" date="2016" name="Nat. Commun.">
        <title>Thousands of microbial genomes shed light on interconnected biogeochemical processes in an aquifer system.</title>
        <authorList>
            <person name="Anantharaman K."/>
            <person name="Brown C.T."/>
            <person name="Hug L.A."/>
            <person name="Sharon I."/>
            <person name="Castelle C.J."/>
            <person name="Probst A.J."/>
            <person name="Thomas B.C."/>
            <person name="Singh A."/>
            <person name="Wilkins M.J."/>
            <person name="Karaoz U."/>
            <person name="Brodie E.L."/>
            <person name="Williams K.H."/>
            <person name="Hubbard S.S."/>
            <person name="Banfield J.F."/>
        </authorList>
    </citation>
    <scope>NUCLEOTIDE SEQUENCE [LARGE SCALE GENOMIC DNA]</scope>
</reference>